<protein>
    <submittedName>
        <fullName evidence="2">DNA-binding XRE family transcriptional regulator</fullName>
    </submittedName>
</protein>
<dbReference type="Pfam" id="PF01381">
    <property type="entry name" value="HTH_3"/>
    <property type="match status" value="1"/>
</dbReference>
<name>A0A327YJA8_9BACL</name>
<dbReference type="InterPro" id="IPR001387">
    <property type="entry name" value="Cro/C1-type_HTH"/>
</dbReference>
<keyword evidence="2" id="KW-0238">DNA-binding</keyword>
<dbReference type="SMART" id="SM00530">
    <property type="entry name" value="HTH_XRE"/>
    <property type="match status" value="1"/>
</dbReference>
<dbReference type="PROSITE" id="PS50943">
    <property type="entry name" value="HTH_CROC1"/>
    <property type="match status" value="1"/>
</dbReference>
<dbReference type="AlphaFoldDB" id="A0A327YJA8"/>
<organism evidence="2 3">
    <name type="scientific">Paranoxybacillus vitaminiphilus</name>
    <dbReference type="NCBI Taxonomy" id="581036"/>
    <lineage>
        <taxon>Bacteria</taxon>
        <taxon>Bacillati</taxon>
        <taxon>Bacillota</taxon>
        <taxon>Bacilli</taxon>
        <taxon>Bacillales</taxon>
        <taxon>Anoxybacillaceae</taxon>
        <taxon>Paranoxybacillus</taxon>
    </lineage>
</organism>
<dbReference type="SUPFAM" id="SSF47413">
    <property type="entry name" value="lambda repressor-like DNA-binding domains"/>
    <property type="match status" value="1"/>
</dbReference>
<evidence type="ECO:0000313" key="2">
    <source>
        <dbReference type="EMBL" id="RAK21108.1"/>
    </source>
</evidence>
<keyword evidence="3" id="KW-1185">Reference proteome</keyword>
<reference evidence="2 3" key="1">
    <citation type="submission" date="2018-06" db="EMBL/GenBank/DDBJ databases">
        <title>Genomic Encyclopedia of Type Strains, Phase III (KMG-III): the genomes of soil and plant-associated and newly described type strains.</title>
        <authorList>
            <person name="Whitman W."/>
        </authorList>
    </citation>
    <scope>NUCLEOTIDE SEQUENCE [LARGE SCALE GENOMIC DNA]</scope>
    <source>
        <strain evidence="2 3">CGMCC 1.8979</strain>
    </source>
</reference>
<feature type="domain" description="HTH cro/C1-type" evidence="1">
    <location>
        <begin position="5"/>
        <end position="59"/>
    </location>
</feature>
<dbReference type="Gene3D" id="1.10.260.40">
    <property type="entry name" value="lambda repressor-like DNA-binding domains"/>
    <property type="match status" value="1"/>
</dbReference>
<comment type="caution">
    <text evidence="2">The sequence shown here is derived from an EMBL/GenBank/DDBJ whole genome shotgun (WGS) entry which is preliminary data.</text>
</comment>
<evidence type="ECO:0000313" key="3">
    <source>
        <dbReference type="Proteomes" id="UP000248555"/>
    </source>
</evidence>
<sequence>MQITLRAARVNAGLTLVEASKLFGINKDTLAKYERDSSNVPRKFFIKIEEVYGVPVDNIFFGKESEFFRKNNRARTA</sequence>
<gene>
    <name evidence="2" type="ORF">B0I26_10360</name>
</gene>
<dbReference type="CDD" id="cd00093">
    <property type="entry name" value="HTH_XRE"/>
    <property type="match status" value="1"/>
</dbReference>
<proteinExistence type="predicted"/>
<dbReference type="GO" id="GO:0003677">
    <property type="term" value="F:DNA binding"/>
    <property type="evidence" value="ECO:0007669"/>
    <property type="project" value="UniProtKB-KW"/>
</dbReference>
<accession>A0A327YJA8</accession>
<evidence type="ECO:0000259" key="1">
    <source>
        <dbReference type="PROSITE" id="PS50943"/>
    </source>
</evidence>
<dbReference type="EMBL" id="QLMH01000003">
    <property type="protein sequence ID" value="RAK21108.1"/>
    <property type="molecule type" value="Genomic_DNA"/>
</dbReference>
<dbReference type="Proteomes" id="UP000248555">
    <property type="component" value="Unassembled WGS sequence"/>
</dbReference>
<dbReference type="InterPro" id="IPR010982">
    <property type="entry name" value="Lambda_DNA-bd_dom_sf"/>
</dbReference>